<dbReference type="EMBL" id="JBHTEY010000004">
    <property type="protein sequence ID" value="MFC7618429.1"/>
    <property type="molecule type" value="Genomic_DNA"/>
</dbReference>
<keyword evidence="3" id="KW-1185">Reference proteome</keyword>
<feature type="domain" description="DUF4253" evidence="1">
    <location>
        <begin position="81"/>
        <end position="191"/>
    </location>
</feature>
<reference evidence="3" key="1">
    <citation type="journal article" date="2019" name="Int. J. Syst. Evol. Microbiol.">
        <title>The Global Catalogue of Microorganisms (GCM) 10K type strain sequencing project: providing services to taxonomists for standard genome sequencing and annotation.</title>
        <authorList>
            <consortium name="The Broad Institute Genomics Platform"/>
            <consortium name="The Broad Institute Genome Sequencing Center for Infectious Disease"/>
            <person name="Wu L."/>
            <person name="Ma J."/>
        </authorList>
    </citation>
    <scope>NUCLEOTIDE SEQUENCE [LARGE SCALE GENOMIC DNA]</scope>
    <source>
        <strain evidence="3">JCM 17695</strain>
    </source>
</reference>
<comment type="caution">
    <text evidence="2">The sequence shown here is derived from an EMBL/GenBank/DDBJ whole genome shotgun (WGS) entry which is preliminary data.</text>
</comment>
<accession>A0ABW2TXB0</accession>
<name>A0ABW2TXB0_9PSEU</name>
<dbReference type="Proteomes" id="UP001596512">
    <property type="component" value="Unassembled WGS sequence"/>
</dbReference>
<evidence type="ECO:0000313" key="3">
    <source>
        <dbReference type="Proteomes" id="UP001596512"/>
    </source>
</evidence>
<evidence type="ECO:0000259" key="1">
    <source>
        <dbReference type="Pfam" id="PF14062"/>
    </source>
</evidence>
<protein>
    <submittedName>
        <fullName evidence="2">DUF4253 domain-containing protein</fullName>
    </submittedName>
</protein>
<dbReference type="InterPro" id="IPR025349">
    <property type="entry name" value="DUF4253"/>
</dbReference>
<organism evidence="2 3">
    <name type="scientific">Actinokineospora soli</name>
    <dbReference type="NCBI Taxonomy" id="1048753"/>
    <lineage>
        <taxon>Bacteria</taxon>
        <taxon>Bacillati</taxon>
        <taxon>Actinomycetota</taxon>
        <taxon>Actinomycetes</taxon>
        <taxon>Pseudonocardiales</taxon>
        <taxon>Pseudonocardiaceae</taxon>
        <taxon>Actinokineospora</taxon>
    </lineage>
</organism>
<sequence length="191" mass="20820">MLEDLAEDEESRSWVTDDLLPERMSAPGLHDAAELLAGYWQEFEEEGPWPGLAPRLEPQGDPDRGAEEFADELLEAYPAMRLGLVAAERGADTLAVMGWTGPVNHVGDTGQLSAVLRSWEDRFGAWVVGVGFATLYLSVAAPPVTVEQAVAVAAEHLAFCPDNVWQGPAPQTLEGYAERIAGARAWGFWWD</sequence>
<proteinExistence type="predicted"/>
<gene>
    <name evidence="2" type="ORF">ACFQV2_38830</name>
</gene>
<dbReference type="Pfam" id="PF14062">
    <property type="entry name" value="DUF4253"/>
    <property type="match status" value="1"/>
</dbReference>
<evidence type="ECO:0000313" key="2">
    <source>
        <dbReference type="EMBL" id="MFC7618429.1"/>
    </source>
</evidence>